<sequence>FVSSHSSFEHSAIHSYGTNFATKTTIFCEPFDETFHKVIAHQSGTIRTFR</sequence>
<organism evidence="1 2">
    <name type="scientific">Pelobates cultripes</name>
    <name type="common">Western spadefoot toad</name>
    <dbReference type="NCBI Taxonomy" id="61616"/>
    <lineage>
        <taxon>Eukaryota</taxon>
        <taxon>Metazoa</taxon>
        <taxon>Chordata</taxon>
        <taxon>Craniata</taxon>
        <taxon>Vertebrata</taxon>
        <taxon>Euteleostomi</taxon>
        <taxon>Amphibia</taxon>
        <taxon>Batrachia</taxon>
        <taxon>Anura</taxon>
        <taxon>Pelobatoidea</taxon>
        <taxon>Pelobatidae</taxon>
        <taxon>Pelobates</taxon>
    </lineage>
</organism>
<dbReference type="Proteomes" id="UP001295444">
    <property type="component" value="Chromosome 05"/>
</dbReference>
<name>A0AAD1SCX4_PELCU</name>
<accession>A0AAD1SCX4</accession>
<feature type="non-terminal residue" evidence="1">
    <location>
        <position position="50"/>
    </location>
</feature>
<dbReference type="EMBL" id="OW240916">
    <property type="protein sequence ID" value="CAH2295948.1"/>
    <property type="molecule type" value="Genomic_DNA"/>
</dbReference>
<reference evidence="1" key="1">
    <citation type="submission" date="2022-03" db="EMBL/GenBank/DDBJ databases">
        <authorList>
            <person name="Alioto T."/>
            <person name="Alioto T."/>
            <person name="Gomez Garrido J."/>
        </authorList>
    </citation>
    <scope>NUCLEOTIDE SEQUENCE</scope>
</reference>
<evidence type="ECO:0000313" key="1">
    <source>
        <dbReference type="EMBL" id="CAH2295948.1"/>
    </source>
</evidence>
<dbReference type="AlphaFoldDB" id="A0AAD1SCX4"/>
<keyword evidence="2" id="KW-1185">Reference proteome</keyword>
<protein>
    <submittedName>
        <fullName evidence="1">Uncharacterized protein</fullName>
    </submittedName>
</protein>
<gene>
    <name evidence="1" type="ORF">PECUL_23A024102</name>
</gene>
<evidence type="ECO:0000313" key="2">
    <source>
        <dbReference type="Proteomes" id="UP001295444"/>
    </source>
</evidence>
<feature type="non-terminal residue" evidence="1">
    <location>
        <position position="1"/>
    </location>
</feature>
<proteinExistence type="predicted"/>